<comment type="similarity">
    <text evidence="1">Belongs to the transferase hexapeptide repeat family.</text>
</comment>
<dbReference type="EMBL" id="CP102294">
    <property type="protein sequence ID" value="UWN57109.1"/>
    <property type="molecule type" value="Genomic_DNA"/>
</dbReference>
<keyword evidence="3" id="KW-1185">Reference proteome</keyword>
<gene>
    <name evidence="2" type="ORF">NQ491_10760</name>
</gene>
<dbReference type="Gene3D" id="2.160.10.10">
    <property type="entry name" value="Hexapeptide repeat proteins"/>
    <property type="match status" value="1"/>
</dbReference>
<dbReference type="EC" id="2.3.1.-" evidence="1"/>
<dbReference type="InterPro" id="IPR011004">
    <property type="entry name" value="Trimer_LpxA-like_sf"/>
</dbReference>
<evidence type="ECO:0000313" key="3">
    <source>
        <dbReference type="Proteomes" id="UP001059295"/>
    </source>
</evidence>
<dbReference type="SUPFAM" id="SSF51161">
    <property type="entry name" value="Trimeric LpxA-like enzymes"/>
    <property type="match status" value="1"/>
</dbReference>
<evidence type="ECO:0000313" key="2">
    <source>
        <dbReference type="EMBL" id="UWN57109.1"/>
    </source>
</evidence>
<keyword evidence="1" id="KW-0808">Transferase</keyword>
<name>A0ABY5V0D2_9BACT</name>
<proteinExistence type="inferred from homology"/>
<organism evidence="2 3">
    <name type="scientific">Alistipes ihumii AP11</name>
    <dbReference type="NCBI Taxonomy" id="1211813"/>
    <lineage>
        <taxon>Bacteria</taxon>
        <taxon>Pseudomonadati</taxon>
        <taxon>Bacteroidota</taxon>
        <taxon>Bacteroidia</taxon>
        <taxon>Bacteroidales</taxon>
        <taxon>Rikenellaceae</taxon>
        <taxon>Alistipes</taxon>
    </lineage>
</organism>
<evidence type="ECO:0000256" key="1">
    <source>
        <dbReference type="RuleBase" id="RU367021"/>
    </source>
</evidence>
<dbReference type="Proteomes" id="UP001059295">
    <property type="component" value="Chromosome"/>
</dbReference>
<dbReference type="InterPro" id="IPR039369">
    <property type="entry name" value="LacA-like"/>
</dbReference>
<dbReference type="PANTHER" id="PTHR43017">
    <property type="entry name" value="GALACTOSIDE O-ACETYLTRANSFERASE"/>
    <property type="match status" value="1"/>
</dbReference>
<sequence>MDKEVLDGEGQKELAEMALETGRLPMRLDAADFADAERRKSILKDMLGGMGEHVHIDIDFRCEYGKNGVTGAGSVVTRSVPADCVAVGNPCRVIKKL</sequence>
<reference evidence="2" key="1">
    <citation type="journal article" date="2022" name="Cell">
        <title>Design, construction, and in vivo augmentation of a complex gut microbiome.</title>
        <authorList>
            <person name="Cheng A.G."/>
            <person name="Ho P.Y."/>
            <person name="Aranda-Diaz A."/>
            <person name="Jain S."/>
            <person name="Yu F.B."/>
            <person name="Meng X."/>
            <person name="Wang M."/>
            <person name="Iakiviak M."/>
            <person name="Nagashima K."/>
            <person name="Zhao A."/>
            <person name="Murugkar P."/>
            <person name="Patil A."/>
            <person name="Atabakhsh K."/>
            <person name="Weakley A."/>
            <person name="Yan J."/>
            <person name="Brumbaugh A.R."/>
            <person name="Higginbottom S."/>
            <person name="Dimas A."/>
            <person name="Shiver A.L."/>
            <person name="Deutschbauer A."/>
            <person name="Neff N."/>
            <person name="Sonnenburg J.L."/>
            <person name="Huang K.C."/>
            <person name="Fischbach M.A."/>
        </authorList>
    </citation>
    <scope>NUCLEOTIDE SEQUENCE</scope>
    <source>
        <strain evidence="2">AP11</strain>
    </source>
</reference>
<accession>A0ABY5V0D2</accession>
<keyword evidence="1" id="KW-0012">Acyltransferase</keyword>
<dbReference type="PANTHER" id="PTHR43017:SF1">
    <property type="entry name" value="ACETYLTRANSFERASE YJL218W-RELATED"/>
    <property type="match status" value="1"/>
</dbReference>
<protein>
    <recommendedName>
        <fullName evidence="1">Acetyltransferase</fullName>
        <ecNumber evidence="1">2.3.1.-</ecNumber>
    </recommendedName>
</protein>